<dbReference type="AlphaFoldDB" id="A0A9Q3I7P7"/>
<sequence length="147" mass="16419">MEKQLLTDEYVGKAFSELKGLSGTSQDGQFEKALDQLIELATENRNIKLAPPIQPKSRFWKAGRSPSDPQAQLISPLQRTAAATGLLYTHQSISSVNGLQLTETQKIIVDKAIRTLVKQEDRQFTLNFQNLLKLYGELRGTKPLVAH</sequence>
<keyword evidence="2" id="KW-1185">Reference proteome</keyword>
<protein>
    <submittedName>
        <fullName evidence="1">Uncharacterized protein</fullName>
    </submittedName>
</protein>
<gene>
    <name evidence="1" type="ORF">O181_072781</name>
</gene>
<comment type="caution">
    <text evidence="1">The sequence shown here is derived from an EMBL/GenBank/DDBJ whole genome shotgun (WGS) entry which is preliminary data.</text>
</comment>
<accession>A0A9Q3I7P7</accession>
<dbReference type="EMBL" id="AVOT02038242">
    <property type="protein sequence ID" value="MBW0533066.1"/>
    <property type="molecule type" value="Genomic_DNA"/>
</dbReference>
<evidence type="ECO:0000313" key="1">
    <source>
        <dbReference type="EMBL" id="MBW0533066.1"/>
    </source>
</evidence>
<reference evidence="1" key="1">
    <citation type="submission" date="2021-03" db="EMBL/GenBank/DDBJ databases">
        <title>Draft genome sequence of rust myrtle Austropuccinia psidii MF-1, a brazilian biotype.</title>
        <authorList>
            <person name="Quecine M.C."/>
            <person name="Pachon D.M.R."/>
            <person name="Bonatelli M.L."/>
            <person name="Correr F.H."/>
            <person name="Franceschini L.M."/>
            <person name="Leite T.F."/>
            <person name="Margarido G.R.A."/>
            <person name="Almeida C.A."/>
            <person name="Ferrarezi J.A."/>
            <person name="Labate C.A."/>
        </authorList>
    </citation>
    <scope>NUCLEOTIDE SEQUENCE</scope>
    <source>
        <strain evidence="1">MF-1</strain>
    </source>
</reference>
<evidence type="ECO:0000313" key="2">
    <source>
        <dbReference type="Proteomes" id="UP000765509"/>
    </source>
</evidence>
<name>A0A9Q3I7P7_9BASI</name>
<organism evidence="1 2">
    <name type="scientific">Austropuccinia psidii MF-1</name>
    <dbReference type="NCBI Taxonomy" id="1389203"/>
    <lineage>
        <taxon>Eukaryota</taxon>
        <taxon>Fungi</taxon>
        <taxon>Dikarya</taxon>
        <taxon>Basidiomycota</taxon>
        <taxon>Pucciniomycotina</taxon>
        <taxon>Pucciniomycetes</taxon>
        <taxon>Pucciniales</taxon>
        <taxon>Sphaerophragmiaceae</taxon>
        <taxon>Austropuccinia</taxon>
    </lineage>
</organism>
<dbReference type="Proteomes" id="UP000765509">
    <property type="component" value="Unassembled WGS sequence"/>
</dbReference>
<proteinExistence type="predicted"/>